<dbReference type="GO" id="GO:0009007">
    <property type="term" value="F:site-specific DNA-methyltransferase (adenine-specific) activity"/>
    <property type="evidence" value="ECO:0007669"/>
    <property type="project" value="TreeGrafter"/>
</dbReference>
<dbReference type="EMBL" id="CU928158">
    <property type="protein sequence ID" value="CAQ90733.1"/>
    <property type="molecule type" value="Genomic_DNA"/>
</dbReference>
<dbReference type="Pfam" id="PF01555">
    <property type="entry name" value="N6_N4_Mtase"/>
    <property type="match status" value="1"/>
</dbReference>
<evidence type="ECO:0000313" key="7">
    <source>
        <dbReference type="EMBL" id="CAQ90733.1"/>
    </source>
</evidence>
<feature type="compositionally biased region" description="Polar residues" evidence="5">
    <location>
        <begin position="287"/>
        <end position="299"/>
    </location>
</feature>
<feature type="compositionally biased region" description="Basic residues" evidence="5">
    <location>
        <begin position="277"/>
        <end position="286"/>
    </location>
</feature>
<evidence type="ECO:0000256" key="5">
    <source>
        <dbReference type="SAM" id="MobiDB-lite"/>
    </source>
</evidence>
<proteinExistence type="inferred from homology"/>
<feature type="domain" description="DNA methylase N-4/N-6" evidence="6">
    <location>
        <begin position="41"/>
        <end position="258"/>
    </location>
</feature>
<dbReference type="InterPro" id="IPR029063">
    <property type="entry name" value="SAM-dependent_MTases_sf"/>
</dbReference>
<dbReference type="Proteomes" id="UP000000745">
    <property type="component" value="Chromosome"/>
</dbReference>
<dbReference type="InterPro" id="IPR002052">
    <property type="entry name" value="DNA_methylase_N6_adenine_CS"/>
</dbReference>
<dbReference type="NCBIfam" id="NF008572">
    <property type="entry name" value="PRK11524.1"/>
    <property type="match status" value="1"/>
</dbReference>
<dbReference type="EC" id="2.1.1.-" evidence="4"/>
<protein>
    <recommendedName>
        <fullName evidence="4">Methyltransferase</fullName>
        <ecNumber evidence="4">2.1.1.-</ecNumber>
    </recommendedName>
</protein>
<dbReference type="PRINTS" id="PR00508">
    <property type="entry name" value="S21N4MTFRASE"/>
</dbReference>
<evidence type="ECO:0000256" key="2">
    <source>
        <dbReference type="ARBA" id="ARBA00022603"/>
    </source>
</evidence>
<dbReference type="HOGENOM" id="CLU_024927_5_2_6"/>
<dbReference type="PROSITE" id="PS00092">
    <property type="entry name" value="N6_MTASE"/>
    <property type="match status" value="1"/>
</dbReference>
<keyword evidence="3 7" id="KW-0808">Transferase</keyword>
<dbReference type="Gene3D" id="3.40.50.150">
    <property type="entry name" value="Vaccinia Virus protein VP39"/>
    <property type="match status" value="1"/>
</dbReference>
<name>B7LRN7_ESCF3</name>
<accession>B7LRN7</accession>
<dbReference type="InterPro" id="IPR002941">
    <property type="entry name" value="DNA_methylase_N4/N6"/>
</dbReference>
<evidence type="ECO:0000313" key="8">
    <source>
        <dbReference type="Proteomes" id="UP000000745"/>
    </source>
</evidence>
<evidence type="ECO:0000256" key="4">
    <source>
        <dbReference type="RuleBase" id="RU362026"/>
    </source>
</evidence>
<comment type="similarity">
    <text evidence="1 4">Belongs to the N(4)/N(6)-methyltransferase family.</text>
</comment>
<feature type="region of interest" description="Disordered" evidence="5">
    <location>
        <begin position="276"/>
        <end position="299"/>
    </location>
</feature>
<evidence type="ECO:0000259" key="6">
    <source>
        <dbReference type="Pfam" id="PF01555"/>
    </source>
</evidence>
<dbReference type="GO" id="GO:0008170">
    <property type="term" value="F:N-methyltransferase activity"/>
    <property type="evidence" value="ECO:0007669"/>
    <property type="project" value="InterPro"/>
</dbReference>
<dbReference type="PANTHER" id="PTHR13370">
    <property type="entry name" value="RNA METHYLASE-RELATED"/>
    <property type="match status" value="1"/>
</dbReference>
<dbReference type="AlphaFoldDB" id="B7LRN7"/>
<sequence>MSHWGVTMRSKCEPTWFGDESRRIIHGDALSELKKLPSESVDLIFADPPYNIGKNFDGLVESWDDADFRSWLFEIIAECHRVLKKQGSMYIMNSTENMPWIDLECRKLFTIKSRIIWAYDSSGVQAKKYFGSMYEPILMMVKDAKNYTFNSDAILVEAKTGAKRALIDYRKNPPQPYNSQKVPGNVWEFSRVRYLMDEYENHPTQKPVALLKRIILASSCPGDIVLDPFAGSFTTGEVAVETGRRFIGIEVNCEYVKMGLRRLNVDSHFSAEELAKVKKRKTRNQSKKSQNSRGSLLPR</sequence>
<keyword evidence="8" id="KW-1185">Reference proteome</keyword>
<dbReference type="REBASE" id="19552">
    <property type="entry name" value="M.EfeIV"/>
</dbReference>
<dbReference type="GO" id="GO:0005737">
    <property type="term" value="C:cytoplasm"/>
    <property type="evidence" value="ECO:0007669"/>
    <property type="project" value="TreeGrafter"/>
</dbReference>
<evidence type="ECO:0000256" key="1">
    <source>
        <dbReference type="ARBA" id="ARBA00006594"/>
    </source>
</evidence>
<dbReference type="InterPro" id="IPR001091">
    <property type="entry name" value="RM_Methyltransferase"/>
</dbReference>
<reference evidence="8" key="1">
    <citation type="journal article" date="2009" name="PLoS Genet.">
        <title>Organised genome dynamics in the Escherichia coli species results in highly diverse adaptive paths.</title>
        <authorList>
            <person name="Touchon M."/>
            <person name="Hoede C."/>
            <person name="Tenaillon O."/>
            <person name="Barbe V."/>
            <person name="Baeriswyl S."/>
            <person name="Bidet P."/>
            <person name="Bingen E."/>
            <person name="Bonacorsi S."/>
            <person name="Bouchier C."/>
            <person name="Bouvet O."/>
            <person name="Calteau A."/>
            <person name="Chiapello H."/>
            <person name="Clermont O."/>
            <person name="Cruveiller S."/>
            <person name="Danchin A."/>
            <person name="Diard M."/>
            <person name="Dossat C."/>
            <person name="Karoui M.E."/>
            <person name="Frapy E."/>
            <person name="Garry L."/>
            <person name="Ghigo J.M."/>
            <person name="Gilles A.M."/>
            <person name="Johnson J."/>
            <person name="Le Bouguenec C."/>
            <person name="Lescat M."/>
            <person name="Mangenot S."/>
            <person name="Martinez-Jehanne V."/>
            <person name="Matic I."/>
            <person name="Nassif X."/>
            <person name="Oztas S."/>
            <person name="Petit M.A."/>
            <person name="Pichon C."/>
            <person name="Rouy Z."/>
            <person name="Ruf C.S."/>
            <person name="Schneider D."/>
            <person name="Tourret J."/>
            <person name="Vacherie B."/>
            <person name="Vallenet D."/>
            <person name="Medigue C."/>
            <person name="Rocha E.P.C."/>
            <person name="Denamur E."/>
        </authorList>
    </citation>
    <scope>NUCLEOTIDE SEQUENCE [LARGE SCALE GENOMIC DNA]</scope>
    <source>
        <strain evidence="8">ATCC 35469 / DSM 13698 / BCRC 15582 / CCUG 18766 / IAM 14443 / JCM 21226 / LMG 7866 / NBRC 102419 / NCTC 12128 / CDC 0568-73</strain>
    </source>
</reference>
<dbReference type="GO" id="GO:0003677">
    <property type="term" value="F:DNA binding"/>
    <property type="evidence" value="ECO:0007669"/>
    <property type="project" value="InterPro"/>
</dbReference>
<dbReference type="SUPFAM" id="SSF53335">
    <property type="entry name" value="S-adenosyl-L-methionine-dependent methyltransferases"/>
    <property type="match status" value="1"/>
</dbReference>
<gene>
    <name evidence="7" type="primary">yhdJ</name>
    <name evidence="7" type="ordered locus">EFER_3241</name>
</gene>
<keyword evidence="2 7" id="KW-0489">Methyltransferase</keyword>
<dbReference type="PANTHER" id="PTHR13370:SF33">
    <property type="entry name" value="DNA ADENINE METHYLTRANSFERASE YHDJ"/>
    <property type="match status" value="1"/>
</dbReference>
<dbReference type="KEGG" id="efe:EFER_3241"/>
<dbReference type="CDD" id="cd02440">
    <property type="entry name" value="AdoMet_MTases"/>
    <property type="match status" value="1"/>
</dbReference>
<dbReference type="GO" id="GO:0032259">
    <property type="term" value="P:methylation"/>
    <property type="evidence" value="ECO:0007669"/>
    <property type="project" value="UniProtKB-KW"/>
</dbReference>
<organism evidence="7 8">
    <name type="scientific">Escherichia fergusonii (strain ATCC 35469 / DSM 13698 / CCUG 18766 / IAM 14443 / JCM 21226 / LMG 7866 / NBRC 102419 / NCTC 12128 / CDC 0568-73)</name>
    <dbReference type="NCBI Taxonomy" id="585054"/>
    <lineage>
        <taxon>Bacteria</taxon>
        <taxon>Pseudomonadati</taxon>
        <taxon>Pseudomonadota</taxon>
        <taxon>Gammaproteobacteria</taxon>
        <taxon>Enterobacterales</taxon>
        <taxon>Enterobacteriaceae</taxon>
        <taxon>Escherichia</taxon>
    </lineage>
</organism>
<evidence type="ECO:0000256" key="3">
    <source>
        <dbReference type="ARBA" id="ARBA00022679"/>
    </source>
</evidence>